<dbReference type="Proteomes" id="UP000002725">
    <property type="component" value="Chromosome"/>
</dbReference>
<gene>
    <name evidence="14" type="ordered locus">Paes_1546</name>
</gene>
<evidence type="ECO:0000256" key="11">
    <source>
        <dbReference type="PIRSR" id="PIRSR001415-5"/>
    </source>
</evidence>
<dbReference type="Gene3D" id="3.20.20.70">
    <property type="entry name" value="Aldolase class I"/>
    <property type="match status" value="1"/>
</dbReference>
<evidence type="ECO:0000256" key="9">
    <source>
        <dbReference type="ARBA" id="ARBA00047651"/>
    </source>
</evidence>
<keyword evidence="7 12" id="KW-0456">Lyase</keyword>
<name>B4S929_PROA2</name>
<dbReference type="CDD" id="cd04823">
    <property type="entry name" value="ALAD_PBGS_aspartate_rich"/>
    <property type="match status" value="1"/>
</dbReference>
<dbReference type="InterPro" id="IPR001731">
    <property type="entry name" value="ALAD"/>
</dbReference>
<evidence type="ECO:0000256" key="6">
    <source>
        <dbReference type="ARBA" id="ARBA00023133"/>
    </source>
</evidence>
<dbReference type="HOGENOM" id="CLU_035731_0_0_10"/>
<keyword evidence="6" id="KW-0350">Heme biosynthesis</keyword>
<dbReference type="STRING" id="290512.Paes_1546"/>
<reference evidence="14" key="1">
    <citation type="submission" date="2008-06" db="EMBL/GenBank/DDBJ databases">
        <title>Complete sequence of chromosome of Prosthecochloris aestuarii DSM 271.</title>
        <authorList>
            <consortium name="US DOE Joint Genome Institute"/>
            <person name="Lucas S."/>
            <person name="Copeland A."/>
            <person name="Lapidus A."/>
            <person name="Glavina del Rio T."/>
            <person name="Dalin E."/>
            <person name="Tice H."/>
            <person name="Bruce D."/>
            <person name="Goodwin L."/>
            <person name="Pitluck S."/>
            <person name="Schmutz J."/>
            <person name="Larimer F."/>
            <person name="Land M."/>
            <person name="Hauser L."/>
            <person name="Kyrpides N."/>
            <person name="Anderson I."/>
            <person name="Liu Z."/>
            <person name="Li T."/>
            <person name="Zhao F."/>
            <person name="Overmann J."/>
            <person name="Bryant D.A."/>
            <person name="Richardson P."/>
        </authorList>
    </citation>
    <scope>NUCLEOTIDE SEQUENCE [LARGE SCALE GENOMIC DNA]</scope>
    <source>
        <strain evidence="14">DSM 271</strain>
    </source>
</reference>
<dbReference type="GO" id="GO:0006782">
    <property type="term" value="P:protoporphyrinogen IX biosynthetic process"/>
    <property type="evidence" value="ECO:0007669"/>
    <property type="project" value="UniProtKB-UniPathway"/>
</dbReference>
<dbReference type="InterPro" id="IPR013785">
    <property type="entry name" value="Aldolase_TIM"/>
</dbReference>
<dbReference type="PANTHER" id="PTHR11458">
    <property type="entry name" value="DELTA-AMINOLEVULINIC ACID DEHYDRATASE"/>
    <property type="match status" value="1"/>
</dbReference>
<keyword evidence="11" id="KW-0460">Magnesium</keyword>
<evidence type="ECO:0000256" key="5">
    <source>
        <dbReference type="ARBA" id="ARBA00022723"/>
    </source>
</evidence>
<feature type="active site" description="Schiff-base intermediate with substrate" evidence="10">
    <location>
        <position position="275"/>
    </location>
</feature>
<feature type="binding site" evidence="11">
    <location>
        <position position="260"/>
    </location>
    <ligand>
        <name>Mg(2+)</name>
        <dbReference type="ChEBI" id="CHEBI:18420"/>
    </ligand>
</feature>
<proteinExistence type="inferred from homology"/>
<comment type="subunit">
    <text evidence="12">Homooctamer.</text>
</comment>
<dbReference type="PROSITE" id="PS00169">
    <property type="entry name" value="D_ALA_DEHYDRATASE"/>
    <property type="match status" value="1"/>
</dbReference>
<organism evidence="14 15">
    <name type="scientific">Prosthecochloris aestuarii (strain DSM 271 / SK 413)</name>
    <dbReference type="NCBI Taxonomy" id="290512"/>
    <lineage>
        <taxon>Bacteria</taxon>
        <taxon>Pseudomonadati</taxon>
        <taxon>Chlorobiota</taxon>
        <taxon>Chlorobiia</taxon>
        <taxon>Chlorobiales</taxon>
        <taxon>Chlorobiaceae</taxon>
        <taxon>Prosthecochloris</taxon>
    </lineage>
</organism>
<evidence type="ECO:0000256" key="13">
    <source>
        <dbReference type="RuleBase" id="RU004161"/>
    </source>
</evidence>
<evidence type="ECO:0000256" key="12">
    <source>
        <dbReference type="RuleBase" id="RU000515"/>
    </source>
</evidence>
<dbReference type="SUPFAM" id="SSF51569">
    <property type="entry name" value="Aldolase"/>
    <property type="match status" value="1"/>
</dbReference>
<comment type="pathway">
    <text evidence="1">Porphyrin-containing compound metabolism; protoporphyrin-IX biosynthesis; coproporphyrinogen-III from 5-aminolevulinate: step 1/4.</text>
</comment>
<dbReference type="NCBIfam" id="NF006762">
    <property type="entry name" value="PRK09283.1"/>
    <property type="match status" value="1"/>
</dbReference>
<dbReference type="GO" id="GO:0005829">
    <property type="term" value="C:cytosol"/>
    <property type="evidence" value="ECO:0007669"/>
    <property type="project" value="TreeGrafter"/>
</dbReference>
<dbReference type="PANTHER" id="PTHR11458:SF0">
    <property type="entry name" value="DELTA-AMINOLEVULINIC ACID DEHYDRATASE"/>
    <property type="match status" value="1"/>
</dbReference>
<dbReference type="GO" id="GO:0008270">
    <property type="term" value="F:zinc ion binding"/>
    <property type="evidence" value="ECO:0007669"/>
    <property type="project" value="TreeGrafter"/>
</dbReference>
<evidence type="ECO:0000256" key="10">
    <source>
        <dbReference type="PIRSR" id="PIRSR001415-1"/>
    </source>
</evidence>
<dbReference type="SMART" id="SM01004">
    <property type="entry name" value="ALAD"/>
    <property type="match status" value="1"/>
</dbReference>
<keyword evidence="5 11" id="KW-0479">Metal-binding</keyword>
<evidence type="ECO:0000256" key="7">
    <source>
        <dbReference type="ARBA" id="ARBA00023239"/>
    </source>
</evidence>
<evidence type="ECO:0000256" key="4">
    <source>
        <dbReference type="ARBA" id="ARBA00020771"/>
    </source>
</evidence>
<evidence type="ECO:0000313" key="15">
    <source>
        <dbReference type="Proteomes" id="UP000002725"/>
    </source>
</evidence>
<sequence length="350" mass="39064">MDFRKFRDFRILGFSFNKIIRNMSQTDLLSIVHRPRRLRRTAAIRNLVQECSLSKSDLVYPLFVCPGTDIKEEVPSMPDSFRYSIDNAVKECQELWDLGIQAIDLFGIPEEKTEDGREAYNDNGIVQRAIRAIKEAIPEMCIMTDVALDPFTPFGHDGLVKDGIILNDETVEVLCKMSISHAEAGADFVSPSDMMDGRIGAIREALDDAGYSDVGILSYAAKYSSSFYGPFRDALHSAPQFGDKSTYQMNPANAIEGMKEIELDIIEGADIIMVKPGLAYLDIVCKAKERFDVPVAVYHVSGEYAMVKAAAEKGWIDGDRVMMESLLSMKRAGADIIFTYYAKEAAKRLS</sequence>
<evidence type="ECO:0000256" key="2">
    <source>
        <dbReference type="ARBA" id="ARBA00008055"/>
    </source>
</evidence>
<dbReference type="GO" id="GO:0004655">
    <property type="term" value="F:porphobilinogen synthase activity"/>
    <property type="evidence" value="ECO:0007669"/>
    <property type="project" value="UniProtKB-EC"/>
</dbReference>
<evidence type="ECO:0000313" key="14">
    <source>
        <dbReference type="EMBL" id="ACF46566.1"/>
    </source>
</evidence>
<evidence type="ECO:0000256" key="3">
    <source>
        <dbReference type="ARBA" id="ARBA00012053"/>
    </source>
</evidence>
<dbReference type="PIRSF" id="PIRSF001415">
    <property type="entry name" value="Porphbilin_synth"/>
    <property type="match status" value="1"/>
</dbReference>
<comment type="catalytic activity">
    <reaction evidence="9 12">
        <text>2 5-aminolevulinate = porphobilinogen + 2 H2O + H(+)</text>
        <dbReference type="Rhea" id="RHEA:24064"/>
        <dbReference type="ChEBI" id="CHEBI:15377"/>
        <dbReference type="ChEBI" id="CHEBI:15378"/>
        <dbReference type="ChEBI" id="CHEBI:58126"/>
        <dbReference type="ChEBI" id="CHEBI:356416"/>
        <dbReference type="EC" id="4.2.1.24"/>
    </reaction>
</comment>
<dbReference type="EC" id="4.2.1.24" evidence="3 12"/>
<protein>
    <recommendedName>
        <fullName evidence="4 12">Delta-aminolevulinic acid dehydratase</fullName>
        <ecNumber evidence="3 12">4.2.1.24</ecNumber>
    </recommendedName>
</protein>
<accession>B4S929</accession>
<dbReference type="KEGG" id="paa:Paes_1546"/>
<feature type="active site" description="Schiff-base intermediate with substrate" evidence="10">
    <location>
        <position position="222"/>
    </location>
</feature>
<dbReference type="InterPro" id="IPR030656">
    <property type="entry name" value="ALAD_AS"/>
</dbReference>
<evidence type="ECO:0000256" key="1">
    <source>
        <dbReference type="ARBA" id="ARBA00004694"/>
    </source>
</evidence>
<keyword evidence="15" id="KW-1185">Reference proteome</keyword>
<dbReference type="UniPathway" id="UPA00251">
    <property type="reaction ID" value="UER00318"/>
</dbReference>
<comment type="similarity">
    <text evidence="2 13">Belongs to the ALAD family.</text>
</comment>
<dbReference type="FunFam" id="3.20.20.70:FF:000019">
    <property type="entry name" value="Delta-aminolevulinic acid dehydratase"/>
    <property type="match status" value="1"/>
</dbReference>
<dbReference type="PRINTS" id="PR00144">
    <property type="entry name" value="DALDHYDRTASE"/>
</dbReference>
<dbReference type="Pfam" id="PF00490">
    <property type="entry name" value="ALAD"/>
    <property type="match status" value="1"/>
</dbReference>
<dbReference type="EMBL" id="CP001108">
    <property type="protein sequence ID" value="ACF46566.1"/>
    <property type="molecule type" value="Genomic_DNA"/>
</dbReference>
<dbReference type="eggNOG" id="COG0113">
    <property type="taxonomic scope" value="Bacteria"/>
</dbReference>
<dbReference type="AlphaFoldDB" id="B4S929"/>
<evidence type="ECO:0000256" key="8">
    <source>
        <dbReference type="ARBA" id="ARBA00023244"/>
    </source>
</evidence>
<keyword evidence="8 12" id="KW-0627">Porphyrin biosynthesis</keyword>